<evidence type="ECO:0000256" key="1">
    <source>
        <dbReference type="SAM" id="MobiDB-lite"/>
    </source>
</evidence>
<feature type="region of interest" description="Disordered" evidence="1">
    <location>
        <begin position="62"/>
        <end position="109"/>
    </location>
</feature>
<organism evidence="2 3">
    <name type="scientific">Salix dunnii</name>
    <dbReference type="NCBI Taxonomy" id="1413687"/>
    <lineage>
        <taxon>Eukaryota</taxon>
        <taxon>Viridiplantae</taxon>
        <taxon>Streptophyta</taxon>
        <taxon>Embryophyta</taxon>
        <taxon>Tracheophyta</taxon>
        <taxon>Spermatophyta</taxon>
        <taxon>Magnoliopsida</taxon>
        <taxon>eudicotyledons</taxon>
        <taxon>Gunneridae</taxon>
        <taxon>Pentapetalae</taxon>
        <taxon>rosids</taxon>
        <taxon>fabids</taxon>
        <taxon>Malpighiales</taxon>
        <taxon>Salicaceae</taxon>
        <taxon>Saliceae</taxon>
        <taxon>Salix</taxon>
    </lineage>
</organism>
<evidence type="ECO:0000313" key="2">
    <source>
        <dbReference type="EMBL" id="KAF9677738.1"/>
    </source>
</evidence>
<dbReference type="AlphaFoldDB" id="A0A835N1P0"/>
<gene>
    <name evidence="2" type="ORF">SADUNF_Sadunf08G0138600</name>
</gene>
<dbReference type="EMBL" id="JADGMS010000008">
    <property type="protein sequence ID" value="KAF9677738.1"/>
    <property type="molecule type" value="Genomic_DNA"/>
</dbReference>
<accession>A0A835N1P0</accession>
<sequence length="109" mass="11913">MPDSCSVLSSNLFGPAGDLLAGVELQVLPEVTVVQMEVGVGSWYSLKRILTDRKDRCPEILRRETTQPSVDSAASEVIAKQTGDGENISESEESNCVPRSSEIPKRQHR</sequence>
<protein>
    <submittedName>
        <fullName evidence="2">Uncharacterized protein</fullName>
    </submittedName>
</protein>
<keyword evidence="3" id="KW-1185">Reference proteome</keyword>
<name>A0A835N1P0_9ROSI</name>
<reference evidence="2 3" key="1">
    <citation type="submission" date="2020-10" db="EMBL/GenBank/DDBJ databases">
        <title>Plant Genome Project.</title>
        <authorList>
            <person name="Zhang R.-G."/>
        </authorList>
    </citation>
    <scope>NUCLEOTIDE SEQUENCE [LARGE SCALE GENOMIC DNA]</scope>
    <source>
        <strain evidence="2">FAFU-HL-1</strain>
        <tissue evidence="2">Leaf</tissue>
    </source>
</reference>
<evidence type="ECO:0000313" key="3">
    <source>
        <dbReference type="Proteomes" id="UP000657918"/>
    </source>
</evidence>
<proteinExistence type="predicted"/>
<comment type="caution">
    <text evidence="2">The sequence shown here is derived from an EMBL/GenBank/DDBJ whole genome shotgun (WGS) entry which is preliminary data.</text>
</comment>
<dbReference type="Proteomes" id="UP000657918">
    <property type="component" value="Chromosome 8"/>
</dbReference>